<evidence type="ECO:0000313" key="2">
    <source>
        <dbReference type="EMBL" id="OKP14986.1"/>
    </source>
</evidence>
<protein>
    <submittedName>
        <fullName evidence="2">Uncharacterized protein</fullName>
    </submittedName>
</protein>
<proteinExistence type="predicted"/>
<organism evidence="2 3">
    <name type="scientific">Penicillium subrubescens</name>
    <dbReference type="NCBI Taxonomy" id="1316194"/>
    <lineage>
        <taxon>Eukaryota</taxon>
        <taxon>Fungi</taxon>
        <taxon>Dikarya</taxon>
        <taxon>Ascomycota</taxon>
        <taxon>Pezizomycotina</taxon>
        <taxon>Eurotiomycetes</taxon>
        <taxon>Eurotiomycetidae</taxon>
        <taxon>Eurotiales</taxon>
        <taxon>Aspergillaceae</taxon>
        <taxon>Penicillium</taxon>
    </lineage>
</organism>
<evidence type="ECO:0000256" key="1">
    <source>
        <dbReference type="SAM" id="MobiDB-lite"/>
    </source>
</evidence>
<dbReference type="AlphaFoldDB" id="A0A1Q5UR84"/>
<reference evidence="2 3" key="1">
    <citation type="submission" date="2016-10" db="EMBL/GenBank/DDBJ databases">
        <title>Genome sequence of the ascomycete fungus Penicillium subrubescens.</title>
        <authorList>
            <person name="De Vries R.P."/>
            <person name="Peng M."/>
            <person name="Dilokpimol A."/>
            <person name="Hilden K."/>
            <person name="Makela M.R."/>
            <person name="Grigoriev I."/>
            <person name="Riley R."/>
            <person name="Granchi Z."/>
        </authorList>
    </citation>
    <scope>NUCLEOTIDE SEQUENCE [LARGE SCALE GENOMIC DNA]</scope>
    <source>
        <strain evidence="2 3">CBS 132785</strain>
    </source>
</reference>
<evidence type="ECO:0000313" key="3">
    <source>
        <dbReference type="Proteomes" id="UP000186955"/>
    </source>
</evidence>
<dbReference type="Proteomes" id="UP000186955">
    <property type="component" value="Unassembled WGS sequence"/>
</dbReference>
<keyword evidence="3" id="KW-1185">Reference proteome</keyword>
<accession>A0A1Q5UR84</accession>
<dbReference type="EMBL" id="MNBE01000030">
    <property type="protein sequence ID" value="OKP14986.1"/>
    <property type="molecule type" value="Genomic_DNA"/>
</dbReference>
<feature type="region of interest" description="Disordered" evidence="1">
    <location>
        <begin position="22"/>
        <end position="63"/>
    </location>
</feature>
<feature type="compositionally biased region" description="Acidic residues" evidence="1">
    <location>
        <begin position="25"/>
        <end position="47"/>
    </location>
</feature>
<dbReference type="STRING" id="1316194.A0A1Q5UR84"/>
<sequence length="155" mass="17773">MTAGPDNSKLFQFRDKNSVNNIGIDFEDDGSTEDDIEYNEFDDSDQEEWWKEDESRDDSEEMDCEQDIEEHEYAASGDPARTLKIRLFLTDKQVGGSKWMKNFVAKCTCDGVAVATAHENRTSSRRELATIMHVDAENRITKQPNTRAHWGSSDR</sequence>
<gene>
    <name evidence="2" type="ORF">PENSUB_3381</name>
</gene>
<name>A0A1Q5UR84_9EURO</name>
<comment type="caution">
    <text evidence="2">The sequence shown here is derived from an EMBL/GenBank/DDBJ whole genome shotgun (WGS) entry which is preliminary data.</text>
</comment>